<feature type="transmembrane region" description="Helical" evidence="1">
    <location>
        <begin position="175"/>
        <end position="194"/>
    </location>
</feature>
<evidence type="ECO:0000313" key="2">
    <source>
        <dbReference type="EMBL" id="PSH62998.1"/>
    </source>
</evidence>
<organism evidence="2 3">
    <name type="scientific">Phyllobacterium brassicacearum</name>
    <dbReference type="NCBI Taxonomy" id="314235"/>
    <lineage>
        <taxon>Bacteria</taxon>
        <taxon>Pseudomonadati</taxon>
        <taxon>Pseudomonadota</taxon>
        <taxon>Alphaproteobacteria</taxon>
        <taxon>Hyphomicrobiales</taxon>
        <taxon>Phyllobacteriaceae</taxon>
        <taxon>Phyllobacterium</taxon>
    </lineage>
</organism>
<dbReference type="RefSeq" id="WP_106713677.1">
    <property type="nucleotide sequence ID" value="NZ_PGGO01000026.1"/>
</dbReference>
<keyword evidence="1" id="KW-0472">Membrane</keyword>
<evidence type="ECO:0008006" key="4">
    <source>
        <dbReference type="Google" id="ProtNLM"/>
    </source>
</evidence>
<feature type="transmembrane region" description="Helical" evidence="1">
    <location>
        <begin position="118"/>
        <end position="137"/>
    </location>
</feature>
<keyword evidence="1" id="KW-1133">Transmembrane helix</keyword>
<evidence type="ECO:0000256" key="1">
    <source>
        <dbReference type="SAM" id="Phobius"/>
    </source>
</evidence>
<name>A0A2P7B965_9HYPH</name>
<feature type="transmembrane region" description="Helical" evidence="1">
    <location>
        <begin position="200"/>
        <end position="219"/>
    </location>
</feature>
<dbReference type="Pfam" id="PF19540">
    <property type="entry name" value="DUF6064"/>
    <property type="match status" value="1"/>
</dbReference>
<sequence>MSQWWTYRPEDMLLFSPRVYWRMFELQNASVWPFQLVTFGAGLLMLGLATKRANGNERWIAFTLAFLWVFVGWTFLWHRYATINWAISYVAPLFLLQSVLLLIAGIVPRALVFEGRGLTSWSGMALASTGLFFYPVLLPAFGSKWEQAQIFGIAPDPTAIGTVGLLLMARGRLRWSLFPVPVLWCLVSGLTLWTMGEATAWLPIAAVALALATCAWAAVRAS</sequence>
<accession>A0A2P7B965</accession>
<reference evidence="3" key="1">
    <citation type="submission" date="2017-11" db="EMBL/GenBank/DDBJ databases">
        <authorList>
            <person name="Kuznetsova I."/>
            <person name="Sazanova A."/>
            <person name="Chirak E."/>
            <person name="Safronova V."/>
            <person name="Willems A."/>
        </authorList>
    </citation>
    <scope>NUCLEOTIDE SEQUENCE [LARGE SCALE GENOMIC DNA]</scope>
    <source>
        <strain evidence="3">STM 196</strain>
    </source>
</reference>
<dbReference type="Proteomes" id="UP000241444">
    <property type="component" value="Unassembled WGS sequence"/>
</dbReference>
<proteinExistence type="predicted"/>
<gene>
    <name evidence="2" type="ORF">CU102_24355</name>
</gene>
<dbReference type="AlphaFoldDB" id="A0A2P7B965"/>
<keyword evidence="1" id="KW-0812">Transmembrane</keyword>
<comment type="caution">
    <text evidence="2">The sequence shown here is derived from an EMBL/GenBank/DDBJ whole genome shotgun (WGS) entry which is preliminary data.</text>
</comment>
<keyword evidence="3" id="KW-1185">Reference proteome</keyword>
<feature type="transmembrane region" description="Helical" evidence="1">
    <location>
        <begin position="30"/>
        <end position="48"/>
    </location>
</feature>
<dbReference type="EMBL" id="PGGO01000026">
    <property type="protein sequence ID" value="PSH62998.1"/>
    <property type="molecule type" value="Genomic_DNA"/>
</dbReference>
<feature type="transmembrane region" description="Helical" evidence="1">
    <location>
        <begin position="60"/>
        <end position="80"/>
    </location>
</feature>
<evidence type="ECO:0000313" key="3">
    <source>
        <dbReference type="Proteomes" id="UP000241444"/>
    </source>
</evidence>
<feature type="transmembrane region" description="Helical" evidence="1">
    <location>
        <begin position="86"/>
        <end position="106"/>
    </location>
</feature>
<dbReference type="InterPro" id="IPR045708">
    <property type="entry name" value="DUF6064"/>
</dbReference>
<dbReference type="OrthoDB" id="581693at2"/>
<protein>
    <recommendedName>
        <fullName evidence="4">MFS transporter permease</fullName>
    </recommendedName>
</protein>